<keyword evidence="1" id="KW-0106">Calcium</keyword>
<evidence type="ECO:0008006" key="6">
    <source>
        <dbReference type="Google" id="ProtNLM"/>
    </source>
</evidence>
<protein>
    <recommendedName>
        <fullName evidence="6">EF-hand domain-containing protein</fullName>
    </recommendedName>
</protein>
<evidence type="ECO:0000256" key="3">
    <source>
        <dbReference type="SAM" id="MobiDB-lite"/>
    </source>
</evidence>
<dbReference type="GeneID" id="17285540"/>
<dbReference type="PROSITE" id="PS00018">
    <property type="entry name" value="EF_HAND_1"/>
    <property type="match status" value="1"/>
</dbReference>
<dbReference type="AlphaFoldDB" id="A0A0D3KWY2"/>
<evidence type="ECO:0000313" key="5">
    <source>
        <dbReference type="Proteomes" id="UP000013827"/>
    </source>
</evidence>
<sequence>MHFRPAELNVLLREIPAKPSARRLFFTVVVACRRRLRKSWQQTPLAKLFTLEDEWSLLKLRAQVTRTREAIRKRGLLLHDAFLKFDYSRTGMLSLPEVYGAFEWLRIPVTPEEVLFFVRSVSADDHVSYADFMELLCPPAEEEEGWQDLFAAEADEGGDEAAAPPGGGAPVAVKRQLSRVTPKGGGELVRLAQQRDREEAEVEAEFRRQLRLIEDARAERDKEMVVSSDFSWLRKTRLEGKPPFLVTRHACFYDCTRGREGEERGLPTGLESRGKARYARQGEARQGARRVSRARLLDRRLGLLVQAAGGRRRGAAVRAGGARRRRAALRARLLWRRGGAAAPARRVVLRLRLGGPQPGRDAHLHRRAARRDGQGGAAVARRPARVQAPASPLLGQGGRLQPRRIRVRALGRRALARA</sequence>
<dbReference type="InterPro" id="IPR011992">
    <property type="entry name" value="EF-hand-dom_pair"/>
</dbReference>
<feature type="coiled-coil region" evidence="2">
    <location>
        <begin position="188"/>
        <end position="219"/>
    </location>
</feature>
<feature type="region of interest" description="Disordered" evidence="3">
    <location>
        <begin position="369"/>
        <end position="397"/>
    </location>
</feature>
<reference evidence="5" key="1">
    <citation type="journal article" date="2013" name="Nature">
        <title>Pan genome of the phytoplankton Emiliania underpins its global distribution.</title>
        <authorList>
            <person name="Read B.A."/>
            <person name="Kegel J."/>
            <person name="Klute M.J."/>
            <person name="Kuo A."/>
            <person name="Lefebvre S.C."/>
            <person name="Maumus F."/>
            <person name="Mayer C."/>
            <person name="Miller J."/>
            <person name="Monier A."/>
            <person name="Salamov A."/>
            <person name="Young J."/>
            <person name="Aguilar M."/>
            <person name="Claverie J.M."/>
            <person name="Frickenhaus S."/>
            <person name="Gonzalez K."/>
            <person name="Herman E.K."/>
            <person name="Lin Y.C."/>
            <person name="Napier J."/>
            <person name="Ogata H."/>
            <person name="Sarno A.F."/>
            <person name="Shmutz J."/>
            <person name="Schroeder D."/>
            <person name="de Vargas C."/>
            <person name="Verret F."/>
            <person name="von Dassow P."/>
            <person name="Valentin K."/>
            <person name="Van de Peer Y."/>
            <person name="Wheeler G."/>
            <person name="Dacks J.B."/>
            <person name="Delwiche C.F."/>
            <person name="Dyhrman S.T."/>
            <person name="Glockner G."/>
            <person name="John U."/>
            <person name="Richards T."/>
            <person name="Worden A.Z."/>
            <person name="Zhang X."/>
            <person name="Grigoriev I.V."/>
            <person name="Allen A.E."/>
            <person name="Bidle K."/>
            <person name="Borodovsky M."/>
            <person name="Bowler C."/>
            <person name="Brownlee C."/>
            <person name="Cock J.M."/>
            <person name="Elias M."/>
            <person name="Gladyshev V.N."/>
            <person name="Groth M."/>
            <person name="Guda C."/>
            <person name="Hadaegh A."/>
            <person name="Iglesias-Rodriguez M.D."/>
            <person name="Jenkins J."/>
            <person name="Jones B.M."/>
            <person name="Lawson T."/>
            <person name="Leese F."/>
            <person name="Lindquist E."/>
            <person name="Lobanov A."/>
            <person name="Lomsadze A."/>
            <person name="Malik S.B."/>
            <person name="Marsh M.E."/>
            <person name="Mackinder L."/>
            <person name="Mock T."/>
            <person name="Mueller-Roeber B."/>
            <person name="Pagarete A."/>
            <person name="Parker M."/>
            <person name="Probert I."/>
            <person name="Quesneville H."/>
            <person name="Raines C."/>
            <person name="Rensing S.A."/>
            <person name="Riano-Pachon D.M."/>
            <person name="Richier S."/>
            <person name="Rokitta S."/>
            <person name="Shiraiwa Y."/>
            <person name="Soanes D.M."/>
            <person name="van der Giezen M."/>
            <person name="Wahlund T.M."/>
            <person name="Williams B."/>
            <person name="Wilson W."/>
            <person name="Wolfe G."/>
            <person name="Wurch L.L."/>
        </authorList>
    </citation>
    <scope>NUCLEOTIDE SEQUENCE</scope>
</reference>
<keyword evidence="2" id="KW-0175">Coiled coil</keyword>
<reference evidence="4" key="2">
    <citation type="submission" date="2024-10" db="UniProtKB">
        <authorList>
            <consortium name="EnsemblProtists"/>
        </authorList>
    </citation>
    <scope>IDENTIFICATION</scope>
</reference>
<organism evidence="4 5">
    <name type="scientific">Emiliania huxleyi (strain CCMP1516)</name>
    <dbReference type="NCBI Taxonomy" id="280463"/>
    <lineage>
        <taxon>Eukaryota</taxon>
        <taxon>Haptista</taxon>
        <taxon>Haptophyta</taxon>
        <taxon>Prymnesiophyceae</taxon>
        <taxon>Isochrysidales</taxon>
        <taxon>Noelaerhabdaceae</taxon>
        <taxon>Emiliania</taxon>
    </lineage>
</organism>
<dbReference type="Gene3D" id="1.10.238.10">
    <property type="entry name" value="EF-hand"/>
    <property type="match status" value="1"/>
</dbReference>
<dbReference type="RefSeq" id="XP_005792696.1">
    <property type="nucleotide sequence ID" value="XM_005792639.1"/>
</dbReference>
<dbReference type="STRING" id="2903.R1DYQ2"/>
<dbReference type="Proteomes" id="UP000013827">
    <property type="component" value="Unassembled WGS sequence"/>
</dbReference>
<feature type="compositionally biased region" description="Low complexity" evidence="3">
    <location>
        <begin position="377"/>
        <end position="390"/>
    </location>
</feature>
<evidence type="ECO:0000313" key="4">
    <source>
        <dbReference type="EnsemblProtists" id="EOD40267"/>
    </source>
</evidence>
<name>A0A0D3KWY2_EMIH1</name>
<dbReference type="EnsemblProtists" id="EOD40267">
    <property type="protein sequence ID" value="EOD40267"/>
    <property type="gene ID" value="EMIHUDRAFT_446781"/>
</dbReference>
<accession>A0A0D3KWY2</accession>
<proteinExistence type="predicted"/>
<dbReference type="KEGG" id="ehx:EMIHUDRAFT_446781"/>
<dbReference type="SUPFAM" id="SSF47473">
    <property type="entry name" value="EF-hand"/>
    <property type="match status" value="1"/>
</dbReference>
<evidence type="ECO:0000256" key="1">
    <source>
        <dbReference type="ARBA" id="ARBA00022837"/>
    </source>
</evidence>
<dbReference type="HOGENOM" id="CLU_657929_0_0_1"/>
<dbReference type="PaxDb" id="2903-EOD40267"/>
<evidence type="ECO:0000256" key="2">
    <source>
        <dbReference type="SAM" id="Coils"/>
    </source>
</evidence>
<dbReference type="InterPro" id="IPR018247">
    <property type="entry name" value="EF_Hand_1_Ca_BS"/>
</dbReference>
<keyword evidence="5" id="KW-1185">Reference proteome</keyword>